<feature type="domain" description="SH3b" evidence="2">
    <location>
        <begin position="26"/>
        <end position="99"/>
    </location>
</feature>
<proteinExistence type="predicted"/>
<accession>A0ABY2MKH0</accession>
<organism evidence="3 4">
    <name type="scientific">Leptospira levettii</name>
    <dbReference type="NCBI Taxonomy" id="2023178"/>
    <lineage>
        <taxon>Bacteria</taxon>
        <taxon>Pseudomonadati</taxon>
        <taxon>Spirochaetota</taxon>
        <taxon>Spirochaetia</taxon>
        <taxon>Leptospirales</taxon>
        <taxon>Leptospiraceae</taxon>
        <taxon>Leptospira</taxon>
    </lineage>
</organism>
<sequence length="223" mass="25309">MIKSIKITSILGVLFLFVCASDNPNIKSSWVNAKGGLRMRSEPDVNSSVIQNIPNGSKLEIIEEKEPIIEINSKTGKWSKVKYLQSEGWVFGGFLETTKKIRLNVIPDLFRGTWKSTGFGIDNPEDAIFINEKIFICFHEFTDSDLYSYCIIDKFSYSESDKKLSIECKSGDYNLKNYIKDKKVWGTPVQFNENDKINFTINSKGNLVLGNQLMGCSGNEIFR</sequence>
<dbReference type="RefSeq" id="WP_135689082.1">
    <property type="nucleotide sequence ID" value="NZ_RQGI01000057.1"/>
</dbReference>
<dbReference type="Pfam" id="PF08239">
    <property type="entry name" value="SH3_3"/>
    <property type="match status" value="1"/>
</dbReference>
<dbReference type="Proteomes" id="UP000297352">
    <property type="component" value="Unassembled WGS sequence"/>
</dbReference>
<feature type="chain" id="PRO_5045699679" evidence="1">
    <location>
        <begin position="21"/>
        <end position="223"/>
    </location>
</feature>
<dbReference type="InterPro" id="IPR003646">
    <property type="entry name" value="SH3-like_bac-type"/>
</dbReference>
<comment type="caution">
    <text evidence="3">The sequence shown here is derived from an EMBL/GenBank/DDBJ whole genome shotgun (WGS) entry which is preliminary data.</text>
</comment>
<reference evidence="4" key="1">
    <citation type="journal article" date="2019" name="PLoS Negl. Trop. Dis.">
        <title>Revisiting the worldwide diversity of Leptospira species in the environment.</title>
        <authorList>
            <person name="Vincent A.T."/>
            <person name="Schiettekatte O."/>
            <person name="Bourhy P."/>
            <person name="Veyrier F.J."/>
            <person name="Picardeau M."/>
        </authorList>
    </citation>
    <scope>NUCLEOTIDE SEQUENCE [LARGE SCALE GENOMIC DNA]</scope>
    <source>
        <strain evidence="4">201702449</strain>
    </source>
</reference>
<feature type="signal peptide" evidence="1">
    <location>
        <begin position="1"/>
        <end position="20"/>
    </location>
</feature>
<name>A0ABY2MKH0_9LEPT</name>
<gene>
    <name evidence="3" type="ORF">EHQ60_15385</name>
</gene>
<evidence type="ECO:0000256" key="1">
    <source>
        <dbReference type="SAM" id="SignalP"/>
    </source>
</evidence>
<keyword evidence="4" id="KW-1185">Reference proteome</keyword>
<dbReference type="Gene3D" id="2.30.30.40">
    <property type="entry name" value="SH3 Domains"/>
    <property type="match status" value="1"/>
</dbReference>
<protein>
    <submittedName>
        <fullName evidence="3">SH3 domain-containing protein</fullName>
    </submittedName>
</protein>
<dbReference type="PROSITE" id="PS51781">
    <property type="entry name" value="SH3B"/>
    <property type="match status" value="1"/>
</dbReference>
<dbReference type="SMART" id="SM00287">
    <property type="entry name" value="SH3b"/>
    <property type="match status" value="1"/>
</dbReference>
<dbReference type="EMBL" id="RQGI01000057">
    <property type="protein sequence ID" value="TGL67620.1"/>
    <property type="molecule type" value="Genomic_DNA"/>
</dbReference>
<evidence type="ECO:0000313" key="4">
    <source>
        <dbReference type="Proteomes" id="UP000297352"/>
    </source>
</evidence>
<keyword evidence="1" id="KW-0732">Signal</keyword>
<evidence type="ECO:0000259" key="2">
    <source>
        <dbReference type="PROSITE" id="PS51781"/>
    </source>
</evidence>
<evidence type="ECO:0000313" key="3">
    <source>
        <dbReference type="EMBL" id="TGL67620.1"/>
    </source>
</evidence>